<sequence length="47" mass="5173">MGNLVLCTSMSKFGNHIAGNQTKIIKPIIHVIEVLTPMTRVSGVYIF</sequence>
<dbReference type="AlphaFoldDB" id="A0A2P2PQA8"/>
<protein>
    <submittedName>
        <fullName evidence="1">Uncharacterized protein</fullName>
    </submittedName>
</protein>
<reference evidence="1" key="1">
    <citation type="submission" date="2018-02" db="EMBL/GenBank/DDBJ databases">
        <title>Rhizophora mucronata_Transcriptome.</title>
        <authorList>
            <person name="Meera S.P."/>
            <person name="Sreeshan A."/>
            <person name="Augustine A."/>
        </authorList>
    </citation>
    <scope>NUCLEOTIDE SEQUENCE</scope>
    <source>
        <tissue evidence="1">Leaf</tissue>
    </source>
</reference>
<organism evidence="1">
    <name type="scientific">Rhizophora mucronata</name>
    <name type="common">Asiatic mangrove</name>
    <dbReference type="NCBI Taxonomy" id="61149"/>
    <lineage>
        <taxon>Eukaryota</taxon>
        <taxon>Viridiplantae</taxon>
        <taxon>Streptophyta</taxon>
        <taxon>Embryophyta</taxon>
        <taxon>Tracheophyta</taxon>
        <taxon>Spermatophyta</taxon>
        <taxon>Magnoliopsida</taxon>
        <taxon>eudicotyledons</taxon>
        <taxon>Gunneridae</taxon>
        <taxon>Pentapetalae</taxon>
        <taxon>rosids</taxon>
        <taxon>fabids</taxon>
        <taxon>Malpighiales</taxon>
        <taxon>Rhizophoraceae</taxon>
        <taxon>Rhizophora</taxon>
    </lineage>
</organism>
<dbReference type="EMBL" id="GGEC01076432">
    <property type="protein sequence ID" value="MBX56916.1"/>
    <property type="molecule type" value="Transcribed_RNA"/>
</dbReference>
<accession>A0A2P2PQA8</accession>
<proteinExistence type="predicted"/>
<name>A0A2P2PQA8_RHIMU</name>
<evidence type="ECO:0000313" key="1">
    <source>
        <dbReference type="EMBL" id="MBX56916.1"/>
    </source>
</evidence>